<dbReference type="GO" id="GO:0008616">
    <property type="term" value="P:tRNA queuosine(34) biosynthetic process"/>
    <property type="evidence" value="ECO:0007669"/>
    <property type="project" value="UniProtKB-KW"/>
</dbReference>
<evidence type="ECO:0000256" key="6">
    <source>
        <dbReference type="ARBA" id="ARBA00025704"/>
    </source>
</evidence>
<dbReference type="InterPro" id="IPR038418">
    <property type="entry name" value="6-PTP_synth/QueD_sf"/>
</dbReference>
<evidence type="ECO:0000313" key="7">
    <source>
        <dbReference type="EMBL" id="SVA62586.1"/>
    </source>
</evidence>
<name>A0A381XCV5_9ZZZZ</name>
<dbReference type="Pfam" id="PF01242">
    <property type="entry name" value="PTPS"/>
    <property type="match status" value="1"/>
</dbReference>
<keyword evidence="3" id="KW-0671">Queuosine biosynthesis</keyword>
<dbReference type="GO" id="GO:0046872">
    <property type="term" value="F:metal ion binding"/>
    <property type="evidence" value="ECO:0007669"/>
    <property type="project" value="UniProtKB-KW"/>
</dbReference>
<evidence type="ECO:0000256" key="3">
    <source>
        <dbReference type="ARBA" id="ARBA00022785"/>
    </source>
</evidence>
<dbReference type="PIRSF" id="PIRSF006113">
    <property type="entry name" value="PTP_synth"/>
    <property type="match status" value="1"/>
</dbReference>
<evidence type="ECO:0000256" key="5">
    <source>
        <dbReference type="ARBA" id="ARBA00023239"/>
    </source>
</evidence>
<keyword evidence="5" id="KW-0456">Lyase</keyword>
<comment type="pathway">
    <text evidence="6">Purine metabolism.</text>
</comment>
<evidence type="ECO:0000256" key="4">
    <source>
        <dbReference type="ARBA" id="ARBA00022833"/>
    </source>
</evidence>
<keyword evidence="4" id="KW-0862">Zinc</keyword>
<reference evidence="7" key="1">
    <citation type="submission" date="2018-05" db="EMBL/GenBank/DDBJ databases">
        <authorList>
            <person name="Lanie J.A."/>
            <person name="Ng W.-L."/>
            <person name="Kazmierczak K.M."/>
            <person name="Andrzejewski T.M."/>
            <person name="Davidsen T.M."/>
            <person name="Wayne K.J."/>
            <person name="Tettelin H."/>
            <person name="Glass J.I."/>
            <person name="Rusch D."/>
            <person name="Podicherti R."/>
            <person name="Tsui H.-C.T."/>
            <person name="Winkler M.E."/>
        </authorList>
    </citation>
    <scope>NUCLEOTIDE SEQUENCE</scope>
</reference>
<dbReference type="SUPFAM" id="SSF55620">
    <property type="entry name" value="Tetrahydrobiopterin biosynthesis enzymes-like"/>
    <property type="match status" value="1"/>
</dbReference>
<comment type="cofactor">
    <cofactor evidence="1">
        <name>Zn(2+)</name>
        <dbReference type="ChEBI" id="CHEBI:29105"/>
    </cofactor>
</comment>
<sequence>MEIYKKFSFDSAHYLPNLPDDHKCRRMHGHTFYVTVFVKGPVDPKIGWIKDFFEIKQIFQPILDQLDHRLLNEIDGLENPTSEHLVKWIWVRLKKVLQELSKVEVSETCTTGCFYEGE</sequence>
<evidence type="ECO:0008006" key="8">
    <source>
        <dbReference type="Google" id="ProtNLM"/>
    </source>
</evidence>
<gene>
    <name evidence="7" type="ORF">METZ01_LOCUS115440</name>
</gene>
<evidence type="ECO:0000256" key="1">
    <source>
        <dbReference type="ARBA" id="ARBA00001947"/>
    </source>
</evidence>
<dbReference type="GO" id="GO:0070497">
    <property type="term" value="F:6-carboxytetrahydropterin synthase activity"/>
    <property type="evidence" value="ECO:0007669"/>
    <property type="project" value="TreeGrafter"/>
</dbReference>
<protein>
    <recommendedName>
        <fullName evidence="8">6-carboxy-5,6,7,8-tetrahydropterin synthase</fullName>
    </recommendedName>
</protein>
<dbReference type="AlphaFoldDB" id="A0A381XCV5"/>
<proteinExistence type="predicted"/>
<dbReference type="Gene3D" id="3.30.479.10">
    <property type="entry name" value="6-pyruvoyl tetrahydropterin synthase/QueD"/>
    <property type="match status" value="1"/>
</dbReference>
<keyword evidence="2" id="KW-0479">Metal-binding</keyword>
<dbReference type="PANTHER" id="PTHR12589:SF7">
    <property type="entry name" value="6-PYRUVOYL TETRAHYDROBIOPTERIN SYNTHASE"/>
    <property type="match status" value="1"/>
</dbReference>
<dbReference type="FunFam" id="3.30.479.10:FF:000001">
    <property type="entry name" value="6-carboxy-5,6,7,8-tetrahydropterin synthase"/>
    <property type="match status" value="1"/>
</dbReference>
<organism evidence="7">
    <name type="scientific">marine metagenome</name>
    <dbReference type="NCBI Taxonomy" id="408172"/>
    <lineage>
        <taxon>unclassified sequences</taxon>
        <taxon>metagenomes</taxon>
        <taxon>ecological metagenomes</taxon>
    </lineage>
</organism>
<dbReference type="InterPro" id="IPR007115">
    <property type="entry name" value="6-PTP_synth/QueD"/>
</dbReference>
<dbReference type="PANTHER" id="PTHR12589">
    <property type="entry name" value="PYRUVOYL TETRAHYDROBIOPTERIN SYNTHASE"/>
    <property type="match status" value="1"/>
</dbReference>
<accession>A0A381XCV5</accession>
<dbReference type="EMBL" id="UINC01014722">
    <property type="protein sequence ID" value="SVA62586.1"/>
    <property type="molecule type" value="Genomic_DNA"/>
</dbReference>
<evidence type="ECO:0000256" key="2">
    <source>
        <dbReference type="ARBA" id="ARBA00022723"/>
    </source>
</evidence>
<dbReference type="NCBIfam" id="TIGR03367">
    <property type="entry name" value="queuosine_QueD"/>
    <property type="match status" value="1"/>
</dbReference>